<dbReference type="EMBL" id="LBMM01001281">
    <property type="protein sequence ID" value="KMQ96590.1"/>
    <property type="molecule type" value="Genomic_DNA"/>
</dbReference>
<evidence type="ECO:0000259" key="2">
    <source>
        <dbReference type="PROSITE" id="PS51205"/>
    </source>
</evidence>
<dbReference type="PROSITE" id="PS50088">
    <property type="entry name" value="ANK_REPEAT"/>
    <property type="match status" value="7"/>
</dbReference>
<dbReference type="InterPro" id="IPR002110">
    <property type="entry name" value="Ankyrin_rpt"/>
</dbReference>
<feature type="repeat" description="ANK" evidence="1">
    <location>
        <begin position="811"/>
        <end position="843"/>
    </location>
</feature>
<dbReference type="PANTHER" id="PTHR24170">
    <property type="entry name" value="ANKYRIN REPEAT DOMAIN-CONTAINING PROTEIN 27"/>
    <property type="match status" value="1"/>
</dbReference>
<keyword evidence="1" id="KW-0040">ANK repeat</keyword>
<dbReference type="GO" id="GO:0097422">
    <property type="term" value="C:tubular endosome"/>
    <property type="evidence" value="ECO:0007669"/>
    <property type="project" value="TreeGrafter"/>
</dbReference>
<dbReference type="PANTHER" id="PTHR24170:SF2">
    <property type="entry name" value="ANKYRIN REPEAT DOMAIN-CONTAINING PROTEIN 27"/>
    <property type="match status" value="1"/>
</dbReference>
<gene>
    <name evidence="3" type="ORF">RF55_3120</name>
</gene>
<accession>A0A0J7NW38</accession>
<evidence type="ECO:0000313" key="3">
    <source>
        <dbReference type="EMBL" id="KMQ96590.1"/>
    </source>
</evidence>
<dbReference type="AlphaFoldDB" id="A0A0J7NW38"/>
<dbReference type="GO" id="GO:0005886">
    <property type="term" value="C:plasma membrane"/>
    <property type="evidence" value="ECO:0007669"/>
    <property type="project" value="TreeGrafter"/>
</dbReference>
<dbReference type="Pfam" id="PF02204">
    <property type="entry name" value="VPS9"/>
    <property type="match status" value="1"/>
</dbReference>
<evidence type="ECO:0000256" key="1">
    <source>
        <dbReference type="PROSITE-ProRule" id="PRU00023"/>
    </source>
</evidence>
<dbReference type="Pfam" id="PF00023">
    <property type="entry name" value="Ank"/>
    <property type="match status" value="1"/>
</dbReference>
<dbReference type="SUPFAM" id="SSF109993">
    <property type="entry name" value="VPS9 domain"/>
    <property type="match status" value="1"/>
</dbReference>
<dbReference type="GO" id="GO:0043005">
    <property type="term" value="C:neuron projection"/>
    <property type="evidence" value="ECO:0007669"/>
    <property type="project" value="TreeGrafter"/>
</dbReference>
<dbReference type="GO" id="GO:0048812">
    <property type="term" value="P:neuron projection morphogenesis"/>
    <property type="evidence" value="ECO:0007669"/>
    <property type="project" value="TreeGrafter"/>
</dbReference>
<dbReference type="PRINTS" id="PR01415">
    <property type="entry name" value="ANKYRIN"/>
</dbReference>
<dbReference type="PROSITE" id="PS50297">
    <property type="entry name" value="ANK_REP_REGION"/>
    <property type="match status" value="7"/>
</dbReference>
<feature type="domain" description="VPS9" evidence="2">
    <location>
        <begin position="241"/>
        <end position="376"/>
    </location>
</feature>
<evidence type="ECO:0000313" key="4">
    <source>
        <dbReference type="Proteomes" id="UP000036403"/>
    </source>
</evidence>
<feature type="repeat" description="ANK" evidence="1">
    <location>
        <begin position="562"/>
        <end position="594"/>
    </location>
</feature>
<organism evidence="3 4">
    <name type="scientific">Lasius niger</name>
    <name type="common">Black garden ant</name>
    <dbReference type="NCBI Taxonomy" id="67767"/>
    <lineage>
        <taxon>Eukaryota</taxon>
        <taxon>Metazoa</taxon>
        <taxon>Ecdysozoa</taxon>
        <taxon>Arthropoda</taxon>
        <taxon>Hexapoda</taxon>
        <taxon>Insecta</taxon>
        <taxon>Pterygota</taxon>
        <taxon>Neoptera</taxon>
        <taxon>Endopterygota</taxon>
        <taxon>Hymenoptera</taxon>
        <taxon>Apocrita</taxon>
        <taxon>Aculeata</taxon>
        <taxon>Formicoidea</taxon>
        <taxon>Formicidae</taxon>
        <taxon>Formicinae</taxon>
        <taxon>Lasius</taxon>
        <taxon>Lasius</taxon>
    </lineage>
</organism>
<dbReference type="GO" id="GO:0005085">
    <property type="term" value="F:guanyl-nucleotide exchange factor activity"/>
    <property type="evidence" value="ECO:0007669"/>
    <property type="project" value="TreeGrafter"/>
</dbReference>
<protein>
    <submittedName>
        <fullName evidence="3">Ankyrin repeat domain-containing protein 27</fullName>
    </submittedName>
</protein>
<dbReference type="Gene3D" id="1.20.1050.80">
    <property type="entry name" value="VPS9 domain"/>
    <property type="match status" value="1"/>
</dbReference>
<dbReference type="PROSITE" id="PS51205">
    <property type="entry name" value="VPS9"/>
    <property type="match status" value="1"/>
</dbReference>
<dbReference type="GO" id="GO:0030133">
    <property type="term" value="C:transport vesicle"/>
    <property type="evidence" value="ECO:0007669"/>
    <property type="project" value="TreeGrafter"/>
</dbReference>
<dbReference type="InterPro" id="IPR037191">
    <property type="entry name" value="VPS9_dom_sf"/>
</dbReference>
<reference evidence="3 4" key="1">
    <citation type="submission" date="2015-04" db="EMBL/GenBank/DDBJ databases">
        <title>Lasius niger genome sequencing.</title>
        <authorList>
            <person name="Konorov E.A."/>
            <person name="Nikitin M.A."/>
            <person name="Kirill M.V."/>
            <person name="Chang P."/>
        </authorList>
    </citation>
    <scope>NUCLEOTIDE SEQUENCE [LARGE SCALE GENOMIC DNA]</scope>
    <source>
        <tissue evidence="3">Whole</tissue>
    </source>
</reference>
<keyword evidence="4" id="KW-1185">Reference proteome</keyword>
<sequence>MNTEYDEDLMENRFLQELRNEYEATFQRVIQEGWIVCVPRSGSFSSRELREDEINAHILIPKQDFSAARFDSLNGREVLLVDRVLTVKYNDAEQYSTRLLFEEIFYNEDSHKYCVWCIEQPLDANMCVSDNCVNVITSLQEAVNFLQVELLDKQLHDNLETKIKDFLYINKNLGRKPMQMQRDLVHELYTNCLKMVLENAVLKEKVSGSKQYCWNIRVSLETYILYALKEVLLRSLSTCTAVEDACLNKIIRNLDGILLSDLRIRSDLESRVHGGKMELSRLDCFVTILGKIECLRRTVNYVSRGTSTVSSDDLLPILVFLVVNVGLSNWTAQLFFMRQFRFSTSSTYEADETCFLITSLEAAIEHIKSGVICEVDKCAINPDKYSQLIDESDRSSVNYLFACIKNGNLSEVERILTYERSSQDDEVVLCHPLCTCASCERTWTKHRELNACPRDDKGLTSLHIAVLYDQIVIVDFLLDRGTDINAADSDGLTPLHYACVKGHQNILLLMLHSNADPTMTDSQGNTPLHLAVDRGHESCVKALLYLSEQIKVSVNANATNDNGDTPLHLAARWGYRAIVGILLEYGANCGLTNRKGQIPLTATYSESIAELLRRYATSASDVALSQKKRATLTQSRKSMPFQQRRWATMDNLESLPTSRPKSCANAQHRMMDKLLAAIVDGDVCLACYYLGLEVYRSERLPGSRASLCHHPLCDCERCSALGERKFARERRQRALAINACNGLGETALHVASATGRVEMVQLLLDAGANVNAQTKSEGRTPLHLACLNDRVDAAKLLLNCGTCDLDAKDHNGDTSLHLATVAGNVKLVGLLVRYGANTNARNAQNKSPLRQAEELKLSVVFSANHAGILKILKQNTQLAGD</sequence>
<dbReference type="Proteomes" id="UP000036403">
    <property type="component" value="Unassembled WGS sequence"/>
</dbReference>
<feature type="repeat" description="ANK" evidence="1">
    <location>
        <begin position="490"/>
        <end position="522"/>
    </location>
</feature>
<proteinExistence type="predicted"/>
<dbReference type="GO" id="GO:0000149">
    <property type="term" value="F:SNARE binding"/>
    <property type="evidence" value="ECO:0007669"/>
    <property type="project" value="TreeGrafter"/>
</dbReference>
<dbReference type="InterPro" id="IPR003123">
    <property type="entry name" value="VPS9"/>
</dbReference>
<dbReference type="SUPFAM" id="SSF48403">
    <property type="entry name" value="Ankyrin repeat"/>
    <property type="match status" value="2"/>
</dbReference>
<comment type="caution">
    <text evidence="3">The sequence shown here is derived from an EMBL/GenBank/DDBJ whole genome shotgun (WGS) entry which is preliminary data.</text>
</comment>
<dbReference type="InterPro" id="IPR036770">
    <property type="entry name" value="Ankyrin_rpt-contain_sf"/>
</dbReference>
<feature type="repeat" description="ANK" evidence="1">
    <location>
        <begin position="743"/>
        <end position="775"/>
    </location>
</feature>
<dbReference type="STRING" id="67767.A0A0J7NW38"/>
<dbReference type="OrthoDB" id="411646at2759"/>
<dbReference type="InterPro" id="IPR051248">
    <property type="entry name" value="UPF0507/Ank_repeat_27"/>
</dbReference>
<feature type="repeat" description="ANK" evidence="1">
    <location>
        <begin position="523"/>
        <end position="555"/>
    </location>
</feature>
<name>A0A0J7NW38_LASNI</name>
<dbReference type="CDD" id="cd22885">
    <property type="entry name" value="ANKRD27_zf1"/>
    <property type="match status" value="1"/>
</dbReference>
<dbReference type="Pfam" id="PF12796">
    <property type="entry name" value="Ank_2"/>
    <property type="match status" value="2"/>
</dbReference>
<dbReference type="Pfam" id="PF13857">
    <property type="entry name" value="Ank_5"/>
    <property type="match status" value="1"/>
</dbReference>
<dbReference type="GO" id="GO:0045022">
    <property type="term" value="P:early endosome to late endosome transport"/>
    <property type="evidence" value="ECO:0007669"/>
    <property type="project" value="TreeGrafter"/>
</dbReference>
<dbReference type="PaxDb" id="67767-A0A0J7NW38"/>
<feature type="repeat" description="ANK" evidence="1">
    <location>
        <begin position="777"/>
        <end position="801"/>
    </location>
</feature>
<dbReference type="GO" id="GO:0005769">
    <property type="term" value="C:early endosome"/>
    <property type="evidence" value="ECO:0007669"/>
    <property type="project" value="TreeGrafter"/>
</dbReference>
<feature type="repeat" description="ANK" evidence="1">
    <location>
        <begin position="457"/>
        <end position="489"/>
    </location>
</feature>
<dbReference type="Gene3D" id="1.25.40.20">
    <property type="entry name" value="Ankyrin repeat-containing domain"/>
    <property type="match status" value="4"/>
</dbReference>
<dbReference type="GO" id="GO:0005770">
    <property type="term" value="C:late endosome"/>
    <property type="evidence" value="ECO:0007669"/>
    <property type="project" value="TreeGrafter"/>
</dbReference>
<dbReference type="SMART" id="SM00248">
    <property type="entry name" value="ANK"/>
    <property type="match status" value="7"/>
</dbReference>